<dbReference type="GO" id="GO:0000976">
    <property type="term" value="F:transcription cis-regulatory region binding"/>
    <property type="evidence" value="ECO:0007669"/>
    <property type="project" value="TreeGrafter"/>
</dbReference>
<dbReference type="PANTHER" id="PTHR30126:SF39">
    <property type="entry name" value="HTH-TYPE TRANSCRIPTIONAL REGULATOR CYSL"/>
    <property type="match status" value="1"/>
</dbReference>
<name>A0A845G2F9_9BURK</name>
<gene>
    <name evidence="6" type="ORF">GTP91_12685</name>
</gene>
<dbReference type="Pfam" id="PF00126">
    <property type="entry name" value="HTH_1"/>
    <property type="match status" value="1"/>
</dbReference>
<keyword evidence="2" id="KW-0805">Transcription regulation</keyword>
<dbReference type="AlphaFoldDB" id="A0A845G2F9"/>
<evidence type="ECO:0000313" key="6">
    <source>
        <dbReference type="EMBL" id="MYM88031.1"/>
    </source>
</evidence>
<proteinExistence type="inferred from homology"/>
<dbReference type="InterPro" id="IPR036388">
    <property type="entry name" value="WH-like_DNA-bd_sf"/>
</dbReference>
<keyword evidence="3" id="KW-0238">DNA-binding</keyword>
<comment type="similarity">
    <text evidence="1">Belongs to the LysR transcriptional regulatory family.</text>
</comment>
<accession>A0A845G2F9</accession>
<dbReference type="CDD" id="cd08420">
    <property type="entry name" value="PBP2_CysL_like"/>
    <property type="match status" value="1"/>
</dbReference>
<evidence type="ECO:0000256" key="3">
    <source>
        <dbReference type="ARBA" id="ARBA00023125"/>
    </source>
</evidence>
<keyword evidence="4" id="KW-0804">Transcription</keyword>
<dbReference type="InterPro" id="IPR036390">
    <property type="entry name" value="WH_DNA-bd_sf"/>
</dbReference>
<evidence type="ECO:0000259" key="5">
    <source>
        <dbReference type="PROSITE" id="PS50931"/>
    </source>
</evidence>
<dbReference type="Proteomes" id="UP000470302">
    <property type="component" value="Unassembled WGS sequence"/>
</dbReference>
<evidence type="ECO:0000313" key="7">
    <source>
        <dbReference type="Proteomes" id="UP000470302"/>
    </source>
</evidence>
<dbReference type="SUPFAM" id="SSF46785">
    <property type="entry name" value="Winged helix' DNA-binding domain"/>
    <property type="match status" value="1"/>
</dbReference>
<evidence type="ECO:0000256" key="1">
    <source>
        <dbReference type="ARBA" id="ARBA00009437"/>
    </source>
</evidence>
<dbReference type="FunFam" id="1.10.10.10:FF:000001">
    <property type="entry name" value="LysR family transcriptional regulator"/>
    <property type="match status" value="1"/>
</dbReference>
<dbReference type="Gene3D" id="3.40.190.290">
    <property type="match status" value="1"/>
</dbReference>
<dbReference type="SUPFAM" id="SSF53850">
    <property type="entry name" value="Periplasmic binding protein-like II"/>
    <property type="match status" value="1"/>
</dbReference>
<sequence length="300" mass="32591">MTLEQLRIFVEVAERQHLTQAASALALTPSAVSASIKVLEERYGTPLFNRVGRRIETSEAGRIFLVEARRTLASARAAELTLAELGGMKRGTLTIQASQTIASYWLPQFLVRFRQAWPSITLDVAVDNTQNVAQAVVQGVADLGFVEGAIDEPALLAEPVAQDRMVAVVAPDHPWAAGKALRPAQLLAAQWILREEGSGTRSAFEAALTARGIPVDALQVALSLPSNEAVRSAVMAGPFATVVSELVVASHLQAGLLAKANFKMAGRDFLMLRHRERYKSKASVALEQLIRETRADLWQY</sequence>
<organism evidence="6 7">
    <name type="scientific">Duganella vulcania</name>
    <dbReference type="NCBI Taxonomy" id="2692166"/>
    <lineage>
        <taxon>Bacteria</taxon>
        <taxon>Pseudomonadati</taxon>
        <taxon>Pseudomonadota</taxon>
        <taxon>Betaproteobacteria</taxon>
        <taxon>Burkholderiales</taxon>
        <taxon>Oxalobacteraceae</taxon>
        <taxon>Telluria group</taxon>
        <taxon>Duganella</taxon>
    </lineage>
</organism>
<protein>
    <submittedName>
        <fullName evidence="6">LysR family transcriptional regulator</fullName>
    </submittedName>
</protein>
<reference evidence="6 7" key="1">
    <citation type="submission" date="2020-01" db="EMBL/GenBank/DDBJ databases">
        <title>Novel species isolated from a subtropical stream in China.</title>
        <authorList>
            <person name="Lu H."/>
        </authorList>
    </citation>
    <scope>NUCLEOTIDE SEQUENCE [LARGE SCALE GENOMIC DNA]</scope>
    <source>
        <strain evidence="6 7">FT82W</strain>
    </source>
</reference>
<dbReference type="EMBL" id="WWCW01000036">
    <property type="protein sequence ID" value="MYM88031.1"/>
    <property type="molecule type" value="Genomic_DNA"/>
</dbReference>
<dbReference type="PROSITE" id="PS50931">
    <property type="entry name" value="HTH_LYSR"/>
    <property type="match status" value="1"/>
</dbReference>
<evidence type="ECO:0000256" key="4">
    <source>
        <dbReference type="ARBA" id="ARBA00023163"/>
    </source>
</evidence>
<dbReference type="RefSeq" id="WP_161097113.1">
    <property type="nucleotide sequence ID" value="NZ_WWCW01000036.1"/>
</dbReference>
<dbReference type="Gene3D" id="1.10.10.10">
    <property type="entry name" value="Winged helix-like DNA-binding domain superfamily/Winged helix DNA-binding domain"/>
    <property type="match status" value="1"/>
</dbReference>
<comment type="caution">
    <text evidence="6">The sequence shown here is derived from an EMBL/GenBank/DDBJ whole genome shotgun (WGS) entry which is preliminary data.</text>
</comment>
<dbReference type="GO" id="GO:0003700">
    <property type="term" value="F:DNA-binding transcription factor activity"/>
    <property type="evidence" value="ECO:0007669"/>
    <property type="project" value="InterPro"/>
</dbReference>
<dbReference type="InterPro" id="IPR000847">
    <property type="entry name" value="LysR_HTH_N"/>
</dbReference>
<dbReference type="Pfam" id="PF03466">
    <property type="entry name" value="LysR_substrate"/>
    <property type="match status" value="1"/>
</dbReference>
<dbReference type="InterPro" id="IPR005119">
    <property type="entry name" value="LysR_subst-bd"/>
</dbReference>
<dbReference type="PANTHER" id="PTHR30126">
    <property type="entry name" value="HTH-TYPE TRANSCRIPTIONAL REGULATOR"/>
    <property type="match status" value="1"/>
</dbReference>
<dbReference type="PRINTS" id="PR00039">
    <property type="entry name" value="HTHLYSR"/>
</dbReference>
<feature type="domain" description="HTH lysR-type" evidence="5">
    <location>
        <begin position="1"/>
        <end position="58"/>
    </location>
</feature>
<evidence type="ECO:0000256" key="2">
    <source>
        <dbReference type="ARBA" id="ARBA00023015"/>
    </source>
</evidence>